<proteinExistence type="predicted"/>
<name>A0AAV4I1A3_9GAST</name>
<dbReference type="EMBL" id="BMAT01013026">
    <property type="protein sequence ID" value="GFS04233.1"/>
    <property type="molecule type" value="Genomic_DNA"/>
</dbReference>
<comment type="caution">
    <text evidence="1">The sequence shown here is derived from an EMBL/GenBank/DDBJ whole genome shotgun (WGS) entry which is preliminary data.</text>
</comment>
<sequence length="134" mass="15360">MNFVKDIKVILMDCAYENPDDVLVNCIIHGEVYSKKQEKLLDRGGDLSLSKTIEVGQQFHESKAQRTVLHEEAHVDRVDVIKKKLQAQPRRKSEQHAQKYGPSHKMCTRYGKSDAHNYCSAKTTVCGYCKKRAH</sequence>
<organism evidence="1 2">
    <name type="scientific">Elysia marginata</name>
    <dbReference type="NCBI Taxonomy" id="1093978"/>
    <lineage>
        <taxon>Eukaryota</taxon>
        <taxon>Metazoa</taxon>
        <taxon>Spiralia</taxon>
        <taxon>Lophotrochozoa</taxon>
        <taxon>Mollusca</taxon>
        <taxon>Gastropoda</taxon>
        <taxon>Heterobranchia</taxon>
        <taxon>Euthyneura</taxon>
        <taxon>Panpulmonata</taxon>
        <taxon>Sacoglossa</taxon>
        <taxon>Placobranchoidea</taxon>
        <taxon>Plakobranchidae</taxon>
        <taxon>Elysia</taxon>
    </lineage>
</organism>
<dbReference type="Proteomes" id="UP000762676">
    <property type="component" value="Unassembled WGS sequence"/>
</dbReference>
<keyword evidence="2" id="KW-1185">Reference proteome</keyword>
<gene>
    <name evidence="1" type="ORF">ElyMa_006490800</name>
</gene>
<dbReference type="AlphaFoldDB" id="A0AAV4I1A3"/>
<reference evidence="1 2" key="1">
    <citation type="journal article" date="2021" name="Elife">
        <title>Chloroplast acquisition without the gene transfer in kleptoplastic sea slugs, Plakobranchus ocellatus.</title>
        <authorList>
            <person name="Maeda T."/>
            <person name="Takahashi S."/>
            <person name="Yoshida T."/>
            <person name="Shimamura S."/>
            <person name="Takaki Y."/>
            <person name="Nagai Y."/>
            <person name="Toyoda A."/>
            <person name="Suzuki Y."/>
            <person name="Arimoto A."/>
            <person name="Ishii H."/>
            <person name="Satoh N."/>
            <person name="Nishiyama T."/>
            <person name="Hasebe M."/>
            <person name="Maruyama T."/>
            <person name="Minagawa J."/>
            <person name="Obokata J."/>
            <person name="Shigenobu S."/>
        </authorList>
    </citation>
    <scope>NUCLEOTIDE SEQUENCE [LARGE SCALE GENOMIC DNA]</scope>
</reference>
<accession>A0AAV4I1A3</accession>
<protein>
    <submittedName>
        <fullName evidence="1">Uncharacterized protein</fullName>
    </submittedName>
</protein>
<evidence type="ECO:0000313" key="2">
    <source>
        <dbReference type="Proteomes" id="UP000762676"/>
    </source>
</evidence>
<evidence type="ECO:0000313" key="1">
    <source>
        <dbReference type="EMBL" id="GFS04233.1"/>
    </source>
</evidence>